<gene>
    <name evidence="2" type="ORF">SAMN05444373_10261</name>
</gene>
<keyword evidence="1" id="KW-0812">Transmembrane</keyword>
<evidence type="ECO:0000313" key="2">
    <source>
        <dbReference type="EMBL" id="SHJ12397.1"/>
    </source>
</evidence>
<dbReference type="RefSeq" id="WP_279231992.1">
    <property type="nucleotide sequence ID" value="NZ_DAONMB010000087.1"/>
</dbReference>
<feature type="transmembrane region" description="Helical" evidence="1">
    <location>
        <begin position="12"/>
        <end position="33"/>
    </location>
</feature>
<dbReference type="AlphaFoldDB" id="A0A1M6GR01"/>
<evidence type="ECO:0000256" key="1">
    <source>
        <dbReference type="SAM" id="Phobius"/>
    </source>
</evidence>
<keyword evidence="3" id="KW-1185">Reference proteome</keyword>
<keyword evidence="1" id="KW-0472">Membrane</keyword>
<name>A0A1M6GR01_9FIRM</name>
<proteinExistence type="predicted"/>
<evidence type="ECO:0000313" key="3">
    <source>
        <dbReference type="Proteomes" id="UP000324781"/>
    </source>
</evidence>
<accession>A0A1M6GR01</accession>
<keyword evidence="1" id="KW-1133">Transmembrane helix</keyword>
<evidence type="ECO:0008006" key="4">
    <source>
        <dbReference type="Google" id="ProtNLM"/>
    </source>
</evidence>
<sequence length="42" mass="4560">MSENIINGLKISGLGLLGVFGVLIIFYIIVILLGKIKAKEEE</sequence>
<dbReference type="EMBL" id="FQZP01000026">
    <property type="protein sequence ID" value="SHJ12397.1"/>
    <property type="molecule type" value="Genomic_DNA"/>
</dbReference>
<dbReference type="Proteomes" id="UP000324781">
    <property type="component" value="Unassembled WGS sequence"/>
</dbReference>
<protein>
    <recommendedName>
        <fullName evidence="4">Oxaloacetate decarboxylase, gamma chain</fullName>
    </recommendedName>
</protein>
<organism evidence="2 3">
    <name type="scientific">Thermoclostridium caenicola</name>
    <dbReference type="NCBI Taxonomy" id="659425"/>
    <lineage>
        <taxon>Bacteria</taxon>
        <taxon>Bacillati</taxon>
        <taxon>Bacillota</taxon>
        <taxon>Clostridia</taxon>
        <taxon>Eubacteriales</taxon>
        <taxon>Oscillospiraceae</taxon>
        <taxon>Thermoclostridium</taxon>
    </lineage>
</organism>
<reference evidence="2 3" key="1">
    <citation type="submission" date="2016-11" db="EMBL/GenBank/DDBJ databases">
        <authorList>
            <person name="Varghese N."/>
            <person name="Submissions S."/>
        </authorList>
    </citation>
    <scope>NUCLEOTIDE SEQUENCE [LARGE SCALE GENOMIC DNA]</scope>
    <source>
        <strain evidence="2 3">DSM 19027</strain>
    </source>
</reference>